<evidence type="ECO:0000313" key="2">
    <source>
        <dbReference type="Proteomes" id="UP001152599"/>
    </source>
</evidence>
<evidence type="ECO:0000313" key="1">
    <source>
        <dbReference type="EMBL" id="MDG4946109.1"/>
    </source>
</evidence>
<keyword evidence="2" id="KW-1185">Reference proteome</keyword>
<dbReference type="EMBL" id="JANCMU010000003">
    <property type="protein sequence ID" value="MDG4946109.1"/>
    <property type="molecule type" value="Genomic_DNA"/>
</dbReference>
<dbReference type="NCBIfam" id="TIGR04131">
    <property type="entry name" value="Bac_Flav_CTERM"/>
    <property type="match status" value="1"/>
</dbReference>
<dbReference type="InterPro" id="IPR026341">
    <property type="entry name" value="T9SS_type_B"/>
</dbReference>
<comment type="caution">
    <text evidence="1">The sequence shown here is derived from an EMBL/GenBank/DDBJ whole genome shotgun (WGS) entry which is preliminary data.</text>
</comment>
<protein>
    <submittedName>
        <fullName evidence="1">T9SS type B sorting domain-containing protein</fullName>
    </submittedName>
</protein>
<reference evidence="1" key="1">
    <citation type="submission" date="2022-07" db="EMBL/GenBank/DDBJ databases">
        <title>Description and genome-wide analysis of Profundicola chukchiensis gen. nov., sp. nov., marine bacteria isolated from bottom sediments of the Chukchi Sea.</title>
        <authorList>
            <person name="Romanenko L."/>
            <person name="Otstavnykh N."/>
            <person name="Kurilenko V."/>
            <person name="Eremeev V."/>
            <person name="Velansky P."/>
            <person name="Mikhailov V."/>
            <person name="Isaeva M."/>
        </authorList>
    </citation>
    <scope>NUCLEOTIDE SEQUENCE</scope>
    <source>
        <strain evidence="1">KMM 9713</strain>
    </source>
</reference>
<proteinExistence type="predicted"/>
<gene>
    <name evidence="1" type="ORF">NMK71_06755</name>
</gene>
<dbReference type="Proteomes" id="UP001152599">
    <property type="component" value="Unassembled WGS sequence"/>
</dbReference>
<organism evidence="1 2">
    <name type="scientific">Profundicola chukchiensis</name>
    <dbReference type="NCBI Taxonomy" id="2961959"/>
    <lineage>
        <taxon>Bacteria</taxon>
        <taxon>Pseudomonadati</taxon>
        <taxon>Bacteroidota</taxon>
        <taxon>Flavobacteriia</taxon>
        <taxon>Flavobacteriales</taxon>
        <taxon>Weeksellaceae</taxon>
        <taxon>Profundicola</taxon>
    </lineage>
</organism>
<dbReference type="Pfam" id="PF13585">
    <property type="entry name" value="CHU_C"/>
    <property type="match status" value="1"/>
</dbReference>
<sequence>MHSMYGQQCLDVDATSIAGASQVTVDCDFAFEGEVCVDLEVSYTEMASTESYDFASIPYNPAIPFNQGTPLIPNMPLDNGVVDDKFSEAIPLGFSFCFYDQNFTEIVIGTNGILTFDLEEAGADAPSGISVTNPNSALIDNAIFAVQHDLIFDTSTSSEIYYSTIGTAPCRQFVVNFYEAAVFGCPGKSTIQVVLHEFTNEIEVHILDKPEHCDNGRNGNSLLGIMNGDGTQGVSPPNRNTGEWGASNESWSFFPTGNTPPNIVWYDDNGEVVGNGEQISVCPTRNTTYTVEVQYQSCEGNTLFGTDQINVNYAAEFPIVENDSIYICDEDNNGSETITLADLNETISLNSINNFIFTYYASESDAINLLNPITTLTVTEDTVFYVHIANATNPNCFTITPITISFTAAELGQMSIQMCDNNNDGVEPNVNLTNYINNLLNNINYVGYTIHLNENDAVNQINDVTEANLTTRTTLWVNLQISEHCNQIVGPIRIRFLAAPPDRTADTLVFNDCDVNFNHREPFDWATEIPNVMDIFPGETFTVHTSLANANNNSGRQTQIADNVNPYYVRIQNANGCYTVVEVPVEVDFFGVDAVNVTENICFDGVQDITVNLSDYLEEMLIDPLEGVDISLYATNADAEGHVIENIIDPIQTITEDGYHVLTTFYVRFQISEDCYTVRAIRIRLVHPILMENPLNVCDIFNDESEENTLSIYDSYILGDQVGTVKYYLTQNDATSNQNEIQSYTFTGNVTLYVRIESYGCVETYPVDFQLSSVVPSESVMIELGEVCDTNENGLTELDLTSFESEVYQGPEEVSFNYYENYNPLTQELSSPITNPELYPVTGDIVFYVEVVEENAICSGVSEVEIHIDFAQPFEILPADLYICDFEFDLNEEFNLNDALPQITANLTDFEPGLYTIKYYKSLEDLENGVDEVGPIFTPNSAVYPIYVDFFNDLTGCSAVEVITLHTVGAPKPVASSTGVCDNNINGLYDLDLNILGRLVMEGNTEGFIFTYHLSREEALENIGGLDASVIYETDPFPDRIWVRVENALVEDCFDVNYVNMIFNPLTEIEEHELYQFSCDIDNDGYSDFDLTFVEEFYPTSEYTLAYYETLQQVNDFAAPIENPSEFINTVANNQEIIVVISSENTCPIYTTLELEVIPTPRVRLETAFFCPGYTTDVVPEVLDSSANYSYEWVNSSGEIVSTEFILTDIGEEETFTLWVTDVDFPECKTPFEVEVRSYQDPVIQSIIVEGNTITVIATGSFPIEYSMDGINWQGLNYFTDLPVGPHTFWVRYIAEGCVSDPKRGLILNIPNVITPNGDGYNDYIRVDDLDVFEGAYSTFQIYDRYGKMIFQEQSNTFVQWDGKYLGRVLNSTDYWYVLILPDGRKYRGHFTVKNY</sequence>
<accession>A0A9X4RXC4</accession>
<dbReference type="RefSeq" id="WP_304420607.1">
    <property type="nucleotide sequence ID" value="NZ_JANCMU010000003.1"/>
</dbReference>
<name>A0A9X4RXC4_9FLAO</name>